<sequence length="422" mass="46849">MAGAVNLVKTPPRVELIGHRLFLVLVGNLPPLLGFMTGQHDLVCDLPSNLPSDVSQAMLDAAVDFHTECAEALEEVEFVLRLSFPLLPRLKRLSIRPPPSPAAGYDRHSFCVSYEPTAELEPSELPRIGLAQAPINMFRLCYPPQGPRSPPWYRSGTFFDLTEGASPRMEAGMGAPQDFKAHMGLYLHALVRVCQIRDQLLPSVATAAGRTGIKLQMRVTGGDKPSAPQVEIEQTESRQFSFDIESLQVDILANGVFEIIAPPTSPPRPWHVPAYMYLVSEAEAVLDVHALTPQWRIDEFRQLAAKTHELQYPATRQIEGIVTAFDPSHPRLHELVPVPPKVAPGMRRIRHAVNTPYTQKSELPQLAQVGDARFALHYPPAEGLRPSVFSVHSDELDTDERLDEERIVMVETLGIVVQQLFA</sequence>
<organism evidence="1 2">
    <name type="scientific">Trichosporon asahii var. asahii (strain ATCC 90039 / CBS 2479 / JCM 2466 / KCTC 7840 / NBRC 103889/ NCYC 2677 / UAMH 7654)</name>
    <name type="common">Yeast</name>
    <dbReference type="NCBI Taxonomy" id="1186058"/>
    <lineage>
        <taxon>Eukaryota</taxon>
        <taxon>Fungi</taxon>
        <taxon>Dikarya</taxon>
        <taxon>Basidiomycota</taxon>
        <taxon>Agaricomycotina</taxon>
        <taxon>Tremellomycetes</taxon>
        <taxon>Trichosporonales</taxon>
        <taxon>Trichosporonaceae</taxon>
        <taxon>Trichosporon</taxon>
    </lineage>
</organism>
<dbReference type="EMBL" id="ALBS01000096">
    <property type="protein sequence ID" value="EJT50639.1"/>
    <property type="molecule type" value="Genomic_DNA"/>
</dbReference>
<dbReference type="KEGG" id="tasa:A1Q1_08191"/>
<comment type="caution">
    <text evidence="1">The sequence shown here is derived from an EMBL/GenBank/DDBJ whole genome shotgun (WGS) entry which is preliminary data.</text>
</comment>
<reference evidence="1 2" key="1">
    <citation type="journal article" date="2012" name="Eukaryot. Cell">
        <title>Draft genome sequence of CBS 2479, the standard type strain of Trichosporon asahii.</title>
        <authorList>
            <person name="Yang R.Y."/>
            <person name="Li H.T."/>
            <person name="Zhu H."/>
            <person name="Zhou G.P."/>
            <person name="Wang M."/>
            <person name="Wang L."/>
        </authorList>
    </citation>
    <scope>NUCLEOTIDE SEQUENCE [LARGE SCALE GENOMIC DNA]</scope>
    <source>
        <strain evidence="2">ATCC 90039 / CBS 2479 / JCM 2466 / KCTC 7840 / NCYC 2677 / UAMH 7654</strain>
    </source>
</reference>
<name>J6F129_TRIAS</name>
<accession>J6F129</accession>
<proteinExistence type="predicted"/>
<dbReference type="GeneID" id="25991703"/>
<dbReference type="HOGENOM" id="CLU_650833_0_0_1"/>
<evidence type="ECO:0000313" key="1">
    <source>
        <dbReference type="EMBL" id="EJT50639.1"/>
    </source>
</evidence>
<dbReference type="RefSeq" id="XP_014181813.1">
    <property type="nucleotide sequence ID" value="XM_014326338.1"/>
</dbReference>
<dbReference type="Proteomes" id="UP000002748">
    <property type="component" value="Unassembled WGS sequence"/>
</dbReference>
<gene>
    <name evidence="1" type="ORF">A1Q1_08191</name>
</gene>
<dbReference type="VEuPathDB" id="FungiDB:A1Q1_08191"/>
<protein>
    <submittedName>
        <fullName evidence="1">Uncharacterized protein</fullName>
    </submittedName>
</protein>
<evidence type="ECO:0000313" key="2">
    <source>
        <dbReference type="Proteomes" id="UP000002748"/>
    </source>
</evidence>
<dbReference type="AlphaFoldDB" id="J6F129"/>